<keyword evidence="1" id="KW-0472">Membrane</keyword>
<evidence type="ECO:0000256" key="1">
    <source>
        <dbReference type="SAM" id="Phobius"/>
    </source>
</evidence>
<feature type="transmembrane region" description="Helical" evidence="1">
    <location>
        <begin position="21"/>
        <end position="45"/>
    </location>
</feature>
<gene>
    <name evidence="2" type="ORF">LK09_00895</name>
</gene>
<dbReference type="RefSeq" id="WP_039394370.1">
    <property type="nucleotide sequence ID" value="NZ_JTDK01000001.1"/>
</dbReference>
<evidence type="ECO:0000313" key="3">
    <source>
        <dbReference type="Proteomes" id="UP000031030"/>
    </source>
</evidence>
<keyword evidence="1" id="KW-0812">Transmembrane</keyword>
<name>A0A0B2A9S5_9MICO</name>
<evidence type="ECO:0000313" key="2">
    <source>
        <dbReference type="EMBL" id="KHK99919.1"/>
    </source>
</evidence>
<keyword evidence="3" id="KW-1185">Reference proteome</keyword>
<reference evidence="2 3" key="1">
    <citation type="submission" date="2014-11" db="EMBL/GenBank/DDBJ databases">
        <title>Genome sequence of Microbacterium mangrovi MUSC 115(T).</title>
        <authorList>
            <person name="Lee L.-H."/>
        </authorList>
    </citation>
    <scope>NUCLEOTIDE SEQUENCE [LARGE SCALE GENOMIC DNA]</scope>
    <source>
        <strain evidence="2 3">MUSC 115</strain>
    </source>
</reference>
<protein>
    <submittedName>
        <fullName evidence="2">Uncharacterized protein</fullName>
    </submittedName>
</protein>
<dbReference type="STRING" id="1348253.LK09_00895"/>
<dbReference type="Proteomes" id="UP000031030">
    <property type="component" value="Unassembled WGS sequence"/>
</dbReference>
<proteinExistence type="predicted"/>
<keyword evidence="1" id="KW-1133">Transmembrane helix</keyword>
<organism evidence="2 3">
    <name type="scientific">Microbacterium mangrovi</name>
    <dbReference type="NCBI Taxonomy" id="1348253"/>
    <lineage>
        <taxon>Bacteria</taxon>
        <taxon>Bacillati</taxon>
        <taxon>Actinomycetota</taxon>
        <taxon>Actinomycetes</taxon>
        <taxon>Micrococcales</taxon>
        <taxon>Microbacteriaceae</taxon>
        <taxon>Microbacterium</taxon>
    </lineage>
</organism>
<sequence length="174" mass="18591">MPPTRSDLRADPLSRHRRRERLAWAIAGASLAVTLLISCFTVGLLQDQRPATAGGTRVASTITATTPATRATDVHRAWMTLAQSFARGYAANDRYATGICGHGDWFGWEAGVKKPSYLPFTAVRTVGAKPASGTDDGYWVYEVQGKDRAGTIEHLAVVVDITGTAPCVASLSTN</sequence>
<dbReference type="AlphaFoldDB" id="A0A0B2A9S5"/>
<comment type="caution">
    <text evidence="2">The sequence shown here is derived from an EMBL/GenBank/DDBJ whole genome shotgun (WGS) entry which is preliminary data.</text>
</comment>
<dbReference type="EMBL" id="JTDK01000001">
    <property type="protein sequence ID" value="KHK99919.1"/>
    <property type="molecule type" value="Genomic_DNA"/>
</dbReference>
<accession>A0A0B2A9S5</accession>